<dbReference type="GO" id="GO:0071555">
    <property type="term" value="P:cell wall organization"/>
    <property type="evidence" value="ECO:0007669"/>
    <property type="project" value="UniProtKB-KW"/>
</dbReference>
<keyword evidence="4 17" id="KW-0812">Transmembrane</keyword>
<dbReference type="InterPro" id="IPR050386">
    <property type="entry name" value="Glycosyl_hydrolase_5"/>
</dbReference>
<evidence type="ECO:0000256" key="8">
    <source>
        <dbReference type="ARBA" id="ARBA00023136"/>
    </source>
</evidence>
<keyword evidence="9" id="KW-0325">Glycoprotein</keyword>
<protein>
    <recommendedName>
        <fullName evidence="14">glucan 1,3-beta-glucosidase</fullName>
        <ecNumber evidence="14">3.2.1.58</ecNumber>
    </recommendedName>
    <alternativeName>
        <fullName evidence="15">Exo-1,3-beta-glucanase D</fullName>
    </alternativeName>
</protein>
<keyword evidence="3" id="KW-1003">Cell membrane</keyword>
<dbReference type="InterPro" id="IPR017853">
    <property type="entry name" value="GH"/>
</dbReference>
<evidence type="ECO:0000256" key="4">
    <source>
        <dbReference type="ARBA" id="ARBA00022692"/>
    </source>
</evidence>
<keyword evidence="8 17" id="KW-0472">Membrane</keyword>
<dbReference type="SUPFAM" id="SSF51445">
    <property type="entry name" value="(Trans)glycosidases"/>
    <property type="match status" value="1"/>
</dbReference>
<dbReference type="EC" id="3.2.1.58" evidence="14"/>
<feature type="region of interest" description="Disordered" evidence="16">
    <location>
        <begin position="1"/>
        <end position="46"/>
    </location>
</feature>
<dbReference type="EMBL" id="JAYKXP010000010">
    <property type="protein sequence ID" value="KAK7053267.1"/>
    <property type="molecule type" value="Genomic_DNA"/>
</dbReference>
<keyword evidence="5" id="KW-0378">Hydrolase</keyword>
<dbReference type="GO" id="GO:0009986">
    <property type="term" value="C:cell surface"/>
    <property type="evidence" value="ECO:0007669"/>
    <property type="project" value="TreeGrafter"/>
</dbReference>
<evidence type="ECO:0000256" key="10">
    <source>
        <dbReference type="ARBA" id="ARBA00023295"/>
    </source>
</evidence>
<evidence type="ECO:0000256" key="9">
    <source>
        <dbReference type="ARBA" id="ARBA00023180"/>
    </source>
</evidence>
<dbReference type="PANTHER" id="PTHR31297">
    <property type="entry name" value="GLUCAN ENDO-1,6-BETA-GLUCOSIDASE B"/>
    <property type="match status" value="1"/>
</dbReference>
<dbReference type="PANTHER" id="PTHR31297:SF34">
    <property type="entry name" value="GLUCAN 1,3-BETA-GLUCOSIDASE 2"/>
    <property type="match status" value="1"/>
</dbReference>
<dbReference type="GO" id="GO:0009251">
    <property type="term" value="P:glucan catabolic process"/>
    <property type="evidence" value="ECO:0007669"/>
    <property type="project" value="TreeGrafter"/>
</dbReference>
<name>A0AAW0DKL0_9AGAR</name>
<evidence type="ECO:0000256" key="7">
    <source>
        <dbReference type="ARBA" id="ARBA00022989"/>
    </source>
</evidence>
<dbReference type="Pfam" id="PF00150">
    <property type="entry name" value="Cellulase"/>
    <property type="match status" value="1"/>
</dbReference>
<evidence type="ECO:0000256" key="11">
    <source>
        <dbReference type="ARBA" id="ARBA00023316"/>
    </source>
</evidence>
<evidence type="ECO:0000256" key="17">
    <source>
        <dbReference type="SAM" id="Phobius"/>
    </source>
</evidence>
<keyword evidence="10" id="KW-0326">Glycosidase</keyword>
<organism evidence="19 20">
    <name type="scientific">Paramarasmius palmivorus</name>
    <dbReference type="NCBI Taxonomy" id="297713"/>
    <lineage>
        <taxon>Eukaryota</taxon>
        <taxon>Fungi</taxon>
        <taxon>Dikarya</taxon>
        <taxon>Basidiomycota</taxon>
        <taxon>Agaricomycotina</taxon>
        <taxon>Agaricomycetes</taxon>
        <taxon>Agaricomycetidae</taxon>
        <taxon>Agaricales</taxon>
        <taxon>Marasmiineae</taxon>
        <taxon>Marasmiaceae</taxon>
        <taxon>Paramarasmius</taxon>
    </lineage>
</organism>
<comment type="catalytic activity">
    <reaction evidence="12">
        <text>Successive hydrolysis of beta-D-glucose units from the non-reducing ends of (1-&gt;3)-beta-D-glucans, releasing alpha-glucose.</text>
        <dbReference type="EC" id="3.2.1.58"/>
    </reaction>
</comment>
<dbReference type="GO" id="GO:0005576">
    <property type="term" value="C:extracellular region"/>
    <property type="evidence" value="ECO:0007669"/>
    <property type="project" value="TreeGrafter"/>
</dbReference>
<keyword evidence="20" id="KW-1185">Reference proteome</keyword>
<feature type="compositionally biased region" description="Polar residues" evidence="16">
    <location>
        <begin position="1"/>
        <end position="19"/>
    </location>
</feature>
<evidence type="ECO:0000256" key="16">
    <source>
        <dbReference type="SAM" id="MobiDB-lite"/>
    </source>
</evidence>
<reference evidence="19 20" key="1">
    <citation type="submission" date="2024-01" db="EMBL/GenBank/DDBJ databases">
        <title>A draft genome for a cacao thread blight-causing isolate of Paramarasmius palmivorus.</title>
        <authorList>
            <person name="Baruah I.K."/>
            <person name="Bukari Y."/>
            <person name="Amoako-Attah I."/>
            <person name="Meinhardt L.W."/>
            <person name="Bailey B.A."/>
            <person name="Cohen S.P."/>
        </authorList>
    </citation>
    <scope>NUCLEOTIDE SEQUENCE [LARGE SCALE GENOMIC DNA]</scope>
    <source>
        <strain evidence="19 20">GH-12</strain>
    </source>
</reference>
<evidence type="ECO:0000313" key="20">
    <source>
        <dbReference type="Proteomes" id="UP001383192"/>
    </source>
</evidence>
<proteinExistence type="inferred from homology"/>
<dbReference type="Gene3D" id="3.20.20.80">
    <property type="entry name" value="Glycosidases"/>
    <property type="match status" value="1"/>
</dbReference>
<dbReference type="InterPro" id="IPR001547">
    <property type="entry name" value="Glyco_hydro_5"/>
</dbReference>
<keyword evidence="11" id="KW-0961">Cell wall biogenesis/degradation</keyword>
<gene>
    <name evidence="19" type="ORF">VNI00_003893</name>
</gene>
<comment type="subcellular location">
    <subcellularLocation>
        <location evidence="1">Cell membrane</location>
        <topology evidence="1">Single-pass type II membrane protein</topology>
    </subcellularLocation>
</comment>
<feature type="domain" description="Glycoside hydrolase family 5" evidence="18">
    <location>
        <begin position="207"/>
        <end position="402"/>
    </location>
</feature>
<evidence type="ECO:0000256" key="15">
    <source>
        <dbReference type="ARBA" id="ARBA00041260"/>
    </source>
</evidence>
<evidence type="ECO:0000256" key="5">
    <source>
        <dbReference type="ARBA" id="ARBA00022801"/>
    </source>
</evidence>
<dbReference type="GO" id="GO:0004338">
    <property type="term" value="F:glucan exo-1,3-beta-glucosidase activity"/>
    <property type="evidence" value="ECO:0007669"/>
    <property type="project" value="UniProtKB-EC"/>
</dbReference>
<sequence length="655" mass="73050">MSFYHSAQNHPGNPTTTEFYNPYAPPTLSGPSRLHSEQSSTRQPLVYDGRNHQPTFLYDGQHRKPVHTHASLRARRRRGIIIVVIVGLIILVLVIVLPIYFTVIKKDDGPISGGNGTEITMEDGSTFVYSNPFGGYWYYDPKDPFNNGARAQSWSPALNETFTYGVDRIRGAPALFEKYANATPTPVDEYTLHAAISADPASGGLDQIEEHYRTFITEKDFAEIAGAGMNYVRIPVPYWALEVRENEPYLPKTAWKYFLKGVGWARKYGLRVNLDLHAVPGSQNGWNHSGKLGDVNWLMGPMGLANAQRTLDYIRILAEFINQPQYRDVVTMFGILNEPREPFSGMEQIQAFDTEAYRIIREITGIGQGAWLSFHDAFTSRGDWDGFLPNADRVMLDSHPYIAFGDQVDAGWGERTDAPCGWGGDVNRSMEIFGMNNAGEFSNAINDCGLWVNGVDQGIRYEGTFVWEEFPRIGDCERWTDWTKFDEDTKGQIKSFAMASFDALQNYFFWTWKIGDSINSGKVESPAWSYQLGLEQGWMPRDPREADGFCGNTAPFTGAVKTGDGSVNLGAYPWPPSTINEGGEPTALPTYTPTGTLVLEADPPFTATNVMVPIQSCNYLDPWIGTQASVPTPLCGQDARRELHSQPMVTSPPVL</sequence>
<comment type="similarity">
    <text evidence="2">Belongs to the glycosyl hydrolase 5 (cellulase A) family.</text>
</comment>
<keyword evidence="7 17" id="KW-1133">Transmembrane helix</keyword>
<evidence type="ECO:0000259" key="18">
    <source>
        <dbReference type="Pfam" id="PF00150"/>
    </source>
</evidence>
<evidence type="ECO:0000256" key="3">
    <source>
        <dbReference type="ARBA" id="ARBA00022475"/>
    </source>
</evidence>
<keyword evidence="6" id="KW-0735">Signal-anchor</keyword>
<evidence type="ECO:0000313" key="19">
    <source>
        <dbReference type="EMBL" id="KAK7053267.1"/>
    </source>
</evidence>
<evidence type="ECO:0000256" key="6">
    <source>
        <dbReference type="ARBA" id="ARBA00022968"/>
    </source>
</evidence>
<accession>A0AAW0DKL0</accession>
<feature type="transmembrane region" description="Helical" evidence="17">
    <location>
        <begin position="80"/>
        <end position="101"/>
    </location>
</feature>
<evidence type="ECO:0000256" key="14">
    <source>
        <dbReference type="ARBA" id="ARBA00038929"/>
    </source>
</evidence>
<evidence type="ECO:0000256" key="13">
    <source>
        <dbReference type="ARBA" id="ARBA00037126"/>
    </source>
</evidence>
<dbReference type="GO" id="GO:0005886">
    <property type="term" value="C:plasma membrane"/>
    <property type="evidence" value="ECO:0007669"/>
    <property type="project" value="UniProtKB-SubCell"/>
</dbReference>
<dbReference type="Proteomes" id="UP001383192">
    <property type="component" value="Unassembled WGS sequence"/>
</dbReference>
<comment type="caution">
    <text evidence="19">The sequence shown here is derived from an EMBL/GenBank/DDBJ whole genome shotgun (WGS) entry which is preliminary data.</text>
</comment>
<dbReference type="AlphaFoldDB" id="A0AAW0DKL0"/>
<evidence type="ECO:0000256" key="1">
    <source>
        <dbReference type="ARBA" id="ARBA00004401"/>
    </source>
</evidence>
<evidence type="ECO:0000256" key="12">
    <source>
        <dbReference type="ARBA" id="ARBA00036824"/>
    </source>
</evidence>
<comment type="function">
    <text evidence="13">Glucosidase involved in the degradation of cellulosic biomass. Active on lichenan.</text>
</comment>
<evidence type="ECO:0000256" key="2">
    <source>
        <dbReference type="ARBA" id="ARBA00005641"/>
    </source>
</evidence>